<dbReference type="AlphaFoldDB" id="A0A073K9S0"/>
<dbReference type="STRING" id="574375.AZF08_14745"/>
<dbReference type="EMBL" id="JOTM01000018">
    <property type="protein sequence ID" value="KEK23286.1"/>
    <property type="molecule type" value="Genomic_DNA"/>
</dbReference>
<dbReference type="Pfam" id="PF00583">
    <property type="entry name" value="Acetyltransf_1"/>
    <property type="match status" value="1"/>
</dbReference>
<dbReference type="eggNOG" id="COG0456">
    <property type="taxonomic scope" value="Bacteria"/>
</dbReference>
<proteinExistence type="predicted"/>
<dbReference type="InterPro" id="IPR000182">
    <property type="entry name" value="GNAT_dom"/>
</dbReference>
<feature type="domain" description="N-acetyltransferase" evidence="1">
    <location>
        <begin position="93"/>
        <end position="250"/>
    </location>
</feature>
<accession>A0A073K9S0</accession>
<dbReference type="CDD" id="cd04301">
    <property type="entry name" value="NAT_SF"/>
    <property type="match status" value="1"/>
</dbReference>
<protein>
    <submittedName>
        <fullName evidence="2">Acetyltransferase</fullName>
    </submittedName>
</protein>
<organism evidence="2 3">
    <name type="scientific">Bacillus gaemokensis</name>
    <dbReference type="NCBI Taxonomy" id="574375"/>
    <lineage>
        <taxon>Bacteria</taxon>
        <taxon>Bacillati</taxon>
        <taxon>Bacillota</taxon>
        <taxon>Bacilli</taxon>
        <taxon>Bacillales</taxon>
        <taxon>Bacillaceae</taxon>
        <taxon>Bacillus</taxon>
        <taxon>Bacillus cereus group</taxon>
    </lineage>
</organism>
<dbReference type="PROSITE" id="PS51186">
    <property type="entry name" value="GNAT"/>
    <property type="match status" value="1"/>
</dbReference>
<keyword evidence="3" id="KW-1185">Reference proteome</keyword>
<evidence type="ECO:0000259" key="1">
    <source>
        <dbReference type="PROSITE" id="PS51186"/>
    </source>
</evidence>
<comment type="caution">
    <text evidence="2">The sequence shown here is derived from an EMBL/GenBank/DDBJ whole genome shotgun (WGS) entry which is preliminary data.</text>
</comment>
<evidence type="ECO:0000313" key="2">
    <source>
        <dbReference type="EMBL" id="KEK23286.1"/>
    </source>
</evidence>
<dbReference type="GO" id="GO:0016747">
    <property type="term" value="F:acyltransferase activity, transferring groups other than amino-acyl groups"/>
    <property type="evidence" value="ECO:0007669"/>
    <property type="project" value="InterPro"/>
</dbReference>
<evidence type="ECO:0000313" key="3">
    <source>
        <dbReference type="Proteomes" id="UP000027778"/>
    </source>
</evidence>
<dbReference type="InterPro" id="IPR016181">
    <property type="entry name" value="Acyl_CoA_acyltransferase"/>
</dbReference>
<sequence>MNMIRRLENNFKIQRGASSSITIEENNAILLKPQQIRDIVEYFIKEARKRGLENLYFEISSQSPNYNTYQTCFQENGFIYSSERIVVFKDIFSVVETDDLFDLTTIEEIGEESFREVWNETIKNATEIKGSMPFEVCKSMMQKEMGDRWKEHCLIALLDKEPIGIIIPYIEPGTLEEGKLFHFGIVPSMRGKGYESKLLEKAMYILKEIGAAYYIGTTDRENEWMKSIFEQNAYQQLSCIERYTKAVKQG</sequence>
<keyword evidence="2" id="KW-0808">Transferase</keyword>
<dbReference type="Proteomes" id="UP000027778">
    <property type="component" value="Unassembled WGS sequence"/>
</dbReference>
<dbReference type="Gene3D" id="3.40.630.30">
    <property type="match status" value="1"/>
</dbReference>
<name>A0A073K9S0_9BACI</name>
<dbReference type="SUPFAM" id="SSF55729">
    <property type="entry name" value="Acyl-CoA N-acyltransferases (Nat)"/>
    <property type="match status" value="1"/>
</dbReference>
<dbReference type="OrthoDB" id="511027at2"/>
<reference evidence="2 3" key="1">
    <citation type="submission" date="2014-06" db="EMBL/GenBank/DDBJ databases">
        <title>Draft genome sequence of Bacillus gaemokensis JCM 15801 (MCCC 1A00707).</title>
        <authorList>
            <person name="Lai Q."/>
            <person name="Liu Y."/>
            <person name="Shao Z."/>
        </authorList>
    </citation>
    <scope>NUCLEOTIDE SEQUENCE [LARGE SCALE GENOMIC DNA]</scope>
    <source>
        <strain evidence="2 3">JCM 15801</strain>
    </source>
</reference>
<dbReference type="RefSeq" id="WP_033675905.1">
    <property type="nucleotide sequence ID" value="NZ_JOTM01000018.1"/>
</dbReference>
<gene>
    <name evidence="2" type="ORF">BAGA_10165</name>
</gene>